<accession>A0A0D0B1M8</accession>
<name>A0A0D0B1M8_9AGAR</name>
<sequence length="221" mass="24205">MCSRTTLTYLTLILVSIFGLISVAYASPVATSPATQTPTDVDIQTGDQELPPRALESRAFEFETRGLGSETRIYVQFPNPTRNGPNLKQLHPMAQNKAYTAVRELLNEAARKTRSKKFPFKKTNGLGVSGKIQPMFRNALKTIESEMDPFYWPKDMNITFQFSGNLKPCGETSCKGFAVGDGKGKILDASGKVIFEKKDPEPATVTALGPTYVLGRPAPVP</sequence>
<gene>
    <name evidence="2" type="ORF">GYMLUDRAFT_87032</name>
</gene>
<dbReference type="HOGENOM" id="CLU_1250800_0_0_1"/>
<evidence type="ECO:0000256" key="1">
    <source>
        <dbReference type="SAM" id="SignalP"/>
    </source>
</evidence>
<evidence type="ECO:0000313" key="3">
    <source>
        <dbReference type="Proteomes" id="UP000053593"/>
    </source>
</evidence>
<organism evidence="2 3">
    <name type="scientific">Collybiopsis luxurians FD-317 M1</name>
    <dbReference type="NCBI Taxonomy" id="944289"/>
    <lineage>
        <taxon>Eukaryota</taxon>
        <taxon>Fungi</taxon>
        <taxon>Dikarya</taxon>
        <taxon>Basidiomycota</taxon>
        <taxon>Agaricomycotina</taxon>
        <taxon>Agaricomycetes</taxon>
        <taxon>Agaricomycetidae</taxon>
        <taxon>Agaricales</taxon>
        <taxon>Marasmiineae</taxon>
        <taxon>Omphalotaceae</taxon>
        <taxon>Collybiopsis</taxon>
        <taxon>Collybiopsis luxurians</taxon>
    </lineage>
</organism>
<keyword evidence="3" id="KW-1185">Reference proteome</keyword>
<proteinExistence type="predicted"/>
<protein>
    <submittedName>
        <fullName evidence="2">Uncharacterized protein</fullName>
    </submittedName>
</protein>
<dbReference type="AlphaFoldDB" id="A0A0D0B1M8"/>
<dbReference type="Proteomes" id="UP000053593">
    <property type="component" value="Unassembled WGS sequence"/>
</dbReference>
<dbReference type="EMBL" id="KN834793">
    <property type="protein sequence ID" value="KIK56990.1"/>
    <property type="molecule type" value="Genomic_DNA"/>
</dbReference>
<reference evidence="2 3" key="1">
    <citation type="submission" date="2014-04" db="EMBL/GenBank/DDBJ databases">
        <title>Evolutionary Origins and Diversification of the Mycorrhizal Mutualists.</title>
        <authorList>
            <consortium name="DOE Joint Genome Institute"/>
            <consortium name="Mycorrhizal Genomics Consortium"/>
            <person name="Kohler A."/>
            <person name="Kuo A."/>
            <person name="Nagy L.G."/>
            <person name="Floudas D."/>
            <person name="Copeland A."/>
            <person name="Barry K.W."/>
            <person name="Cichocki N."/>
            <person name="Veneault-Fourrey C."/>
            <person name="LaButti K."/>
            <person name="Lindquist E.A."/>
            <person name="Lipzen A."/>
            <person name="Lundell T."/>
            <person name="Morin E."/>
            <person name="Murat C."/>
            <person name="Riley R."/>
            <person name="Ohm R."/>
            <person name="Sun H."/>
            <person name="Tunlid A."/>
            <person name="Henrissat B."/>
            <person name="Grigoriev I.V."/>
            <person name="Hibbett D.S."/>
            <person name="Martin F."/>
        </authorList>
    </citation>
    <scope>NUCLEOTIDE SEQUENCE [LARGE SCALE GENOMIC DNA]</scope>
    <source>
        <strain evidence="2 3">FD-317 M1</strain>
    </source>
</reference>
<keyword evidence="1" id="KW-0732">Signal</keyword>
<feature type="chain" id="PRO_5002219078" evidence="1">
    <location>
        <begin position="27"/>
        <end position="221"/>
    </location>
</feature>
<feature type="signal peptide" evidence="1">
    <location>
        <begin position="1"/>
        <end position="26"/>
    </location>
</feature>
<evidence type="ECO:0000313" key="2">
    <source>
        <dbReference type="EMBL" id="KIK56990.1"/>
    </source>
</evidence>